<gene>
    <name evidence="3" type="ORF">PVL29_015126</name>
</gene>
<dbReference type="InterPro" id="IPR006094">
    <property type="entry name" value="Oxid_FAD_bind_N"/>
</dbReference>
<comment type="cofactor">
    <cofactor evidence="1">
        <name>FAD</name>
        <dbReference type="ChEBI" id="CHEBI:57692"/>
    </cofactor>
</comment>
<name>A0AA38ZC05_VITRO</name>
<feature type="domain" description="FAD-binding PCMH-type" evidence="2">
    <location>
        <begin position="1"/>
        <end position="126"/>
    </location>
</feature>
<dbReference type="EMBL" id="JARBHA010000012">
    <property type="protein sequence ID" value="KAJ9686089.1"/>
    <property type="molecule type" value="Genomic_DNA"/>
</dbReference>
<proteinExistence type="predicted"/>
<accession>A0AA38ZC05</accession>
<dbReference type="Gene3D" id="3.30.43.10">
    <property type="entry name" value="Uridine Diphospho-n-acetylenolpyruvylglucosamine Reductase, domain 2"/>
    <property type="match status" value="1"/>
</dbReference>
<dbReference type="SUPFAM" id="SSF56176">
    <property type="entry name" value="FAD-binding/transporter-associated domain-like"/>
    <property type="match status" value="1"/>
</dbReference>
<dbReference type="InterPro" id="IPR016166">
    <property type="entry name" value="FAD-bd_PCMH"/>
</dbReference>
<dbReference type="InterPro" id="IPR036318">
    <property type="entry name" value="FAD-bd_PCMH-like_sf"/>
</dbReference>
<dbReference type="PANTHER" id="PTHR32448">
    <property type="entry name" value="OS08G0158400 PROTEIN"/>
    <property type="match status" value="1"/>
</dbReference>
<dbReference type="Gene3D" id="3.30.465.10">
    <property type="match status" value="1"/>
</dbReference>
<protein>
    <recommendedName>
        <fullName evidence="2">FAD-binding PCMH-type domain-containing protein</fullName>
    </recommendedName>
</protein>
<dbReference type="InterPro" id="IPR016167">
    <property type="entry name" value="FAD-bd_PCMH_sub1"/>
</dbReference>
<dbReference type="PROSITE" id="PS51387">
    <property type="entry name" value="FAD_PCMH"/>
    <property type="match status" value="1"/>
</dbReference>
<evidence type="ECO:0000313" key="3">
    <source>
        <dbReference type="EMBL" id="KAJ9686089.1"/>
    </source>
</evidence>
<reference evidence="3 4" key="1">
    <citation type="journal article" date="2023" name="BMC Biotechnol.">
        <title>Vitis rotundifolia cv Carlos genome sequencing.</title>
        <authorList>
            <person name="Huff M."/>
            <person name="Hulse-Kemp A."/>
            <person name="Scheffler B."/>
            <person name="Youngblood R."/>
            <person name="Simpson S."/>
            <person name="Babiker E."/>
            <person name="Staton M."/>
        </authorList>
    </citation>
    <scope>NUCLEOTIDE SEQUENCE [LARGE SCALE GENOMIC DNA]</scope>
    <source>
        <tissue evidence="3">Leaf</tissue>
    </source>
</reference>
<evidence type="ECO:0000313" key="4">
    <source>
        <dbReference type="Proteomes" id="UP001168098"/>
    </source>
</evidence>
<evidence type="ECO:0000259" key="2">
    <source>
        <dbReference type="PROSITE" id="PS51387"/>
    </source>
</evidence>
<dbReference type="InterPro" id="IPR016169">
    <property type="entry name" value="FAD-bd_PCMH_sub2"/>
</dbReference>
<dbReference type="Proteomes" id="UP001168098">
    <property type="component" value="Unassembled WGS sequence"/>
</dbReference>
<keyword evidence="4" id="KW-1185">Reference proteome</keyword>
<comment type="caution">
    <text evidence="3">The sequence shown here is derived from an EMBL/GenBank/DDBJ whole genome shotgun (WGS) entry which is preliminary data.</text>
</comment>
<organism evidence="3 4">
    <name type="scientific">Vitis rotundifolia</name>
    <name type="common">Muscadine grape</name>
    <dbReference type="NCBI Taxonomy" id="103349"/>
    <lineage>
        <taxon>Eukaryota</taxon>
        <taxon>Viridiplantae</taxon>
        <taxon>Streptophyta</taxon>
        <taxon>Embryophyta</taxon>
        <taxon>Tracheophyta</taxon>
        <taxon>Spermatophyta</taxon>
        <taxon>Magnoliopsida</taxon>
        <taxon>eudicotyledons</taxon>
        <taxon>Gunneridae</taxon>
        <taxon>Pentapetalae</taxon>
        <taxon>rosids</taxon>
        <taxon>Vitales</taxon>
        <taxon>Vitaceae</taxon>
        <taxon>Viteae</taxon>
        <taxon>Vitis</taxon>
    </lineage>
</organism>
<evidence type="ECO:0000256" key="1">
    <source>
        <dbReference type="ARBA" id="ARBA00001974"/>
    </source>
</evidence>
<dbReference type="AlphaFoldDB" id="A0AA38ZC05"/>
<dbReference type="Pfam" id="PF01565">
    <property type="entry name" value="FAD_binding_4"/>
    <property type="match status" value="1"/>
</dbReference>
<dbReference type="GO" id="GO:0071949">
    <property type="term" value="F:FAD binding"/>
    <property type="evidence" value="ECO:0007669"/>
    <property type="project" value="InterPro"/>
</dbReference>
<sequence length="126" mass="13460">MHIRVRSGGHDFDGLSYIAEVPFIIVDLVELRSINVDIEDGSAWVEAGTTLGEVYYSVANKSRIHAFPAGVCPTVGVGGQFSGGGGGTLLRKYGPAADNIIDAYILDSNGRLLNKESMGEDLFWAI</sequence>